<proteinExistence type="predicted"/>
<organism evidence="1 2">
    <name type="scientific">Mycetomoellerius zeteki</name>
    <dbReference type="NCBI Taxonomy" id="64791"/>
    <lineage>
        <taxon>Eukaryota</taxon>
        <taxon>Metazoa</taxon>
        <taxon>Ecdysozoa</taxon>
        <taxon>Arthropoda</taxon>
        <taxon>Hexapoda</taxon>
        <taxon>Insecta</taxon>
        <taxon>Pterygota</taxon>
        <taxon>Neoptera</taxon>
        <taxon>Endopterygota</taxon>
        <taxon>Hymenoptera</taxon>
        <taxon>Apocrita</taxon>
        <taxon>Aculeata</taxon>
        <taxon>Formicoidea</taxon>
        <taxon>Formicidae</taxon>
        <taxon>Myrmicinae</taxon>
        <taxon>Mycetomoellerius</taxon>
    </lineage>
</organism>
<accession>A0A151WQ79</accession>
<evidence type="ECO:0008006" key="3">
    <source>
        <dbReference type="Google" id="ProtNLM"/>
    </source>
</evidence>
<evidence type="ECO:0000313" key="1">
    <source>
        <dbReference type="EMBL" id="KYQ50052.1"/>
    </source>
</evidence>
<protein>
    <recommendedName>
        <fullName evidence="3">DUF4218 domain-containing protein</fullName>
    </recommendedName>
</protein>
<evidence type="ECO:0000313" key="2">
    <source>
        <dbReference type="Proteomes" id="UP000075809"/>
    </source>
</evidence>
<sequence>MKYFLKYRHLLSQCAINELLSILRVPFPQFPKDSRTLLQTPSSCSYEIISIFPGFYCHLGIENGLRRILNNSCIIEKLFLDCTEIVLPICINIDGLPISKSSGSQFWPILIYIDLPTINEKWRKPFTVGIYHGFKKPADAHQFMNSFINEFQNLEKNGFEINDRIIKLKVSKLLCDAPAKSFLLCIKGRTENNRQLRNDMSFKNKLDDKFHKGTSPFEKLNMGLVSQVPLDSMHLVYLGVMKRILLLLINIRLCERDQKEVNDELLLFRNYLPTDFARLPRKLEDIEYYKATELRQFLLYTGPVALKNIANKNVYIHFLVLSCAIRILGSFELYLTYNNYALQLLQYFVEKYKIIYGEEYLTHNVHGLIHLPADCIKYGPLENFSSFIFESYLYDIKKKIQTSRHPLQQICNRLKEQEKMQQINDSTKYPVLGKQYLKTFVKKNDTAEIFLKGKMFTESKLFFNSPCSSQLFHIQHVQNLSNDVHTIDIDKILMKCIKYPYNNGFIILPIIHSQSVNEN</sequence>
<dbReference type="EMBL" id="KQ982839">
    <property type="protein sequence ID" value="KYQ50052.1"/>
    <property type="molecule type" value="Genomic_DNA"/>
</dbReference>
<gene>
    <name evidence="1" type="ORF">ALC60_10858</name>
</gene>
<keyword evidence="2" id="KW-1185">Reference proteome</keyword>
<dbReference type="Proteomes" id="UP000075809">
    <property type="component" value="Unassembled WGS sequence"/>
</dbReference>
<dbReference type="PANTHER" id="PTHR33053:SF9">
    <property type="entry name" value="AGAP000105-PA"/>
    <property type="match status" value="1"/>
</dbReference>
<reference evidence="1 2" key="1">
    <citation type="submission" date="2015-09" db="EMBL/GenBank/DDBJ databases">
        <title>Trachymyrmex zeteki WGS genome.</title>
        <authorList>
            <person name="Nygaard S."/>
            <person name="Hu H."/>
            <person name="Boomsma J."/>
            <person name="Zhang G."/>
        </authorList>
    </citation>
    <scope>NUCLEOTIDE SEQUENCE [LARGE SCALE GENOMIC DNA]</scope>
    <source>
        <strain evidence="1">Tzet28-1</strain>
        <tissue evidence="1">Whole body</tissue>
    </source>
</reference>
<dbReference type="AlphaFoldDB" id="A0A151WQ79"/>
<name>A0A151WQ79_9HYME</name>
<dbReference type="STRING" id="64791.A0A151WQ79"/>
<dbReference type="PANTHER" id="PTHR33053">
    <property type="entry name" value="PROTEIN, PUTATIVE-RELATED"/>
    <property type="match status" value="1"/>
</dbReference>